<sequence>MKEKSSRTRSAHIAAWTSRPRLGGHPLLDSRLMASAWSWFFSGTPNTDSHDEKKGDENRLPRWDCYLAATGRVPPPQQRR</sequence>
<accession>A0A811BMI9</accession>
<dbReference type="Proteomes" id="UP001253637">
    <property type="component" value="Segment"/>
</dbReference>
<protein>
    <submittedName>
        <fullName evidence="1">Uncharacterized protein</fullName>
    </submittedName>
</protein>
<organism evidence="1 2">
    <name type="scientific">Pandoravirus japonicus</name>
    <dbReference type="NCBI Taxonomy" id="2823154"/>
    <lineage>
        <taxon>Viruses</taxon>
        <taxon>Pandoravirus</taxon>
    </lineage>
</organism>
<proteinExistence type="predicted"/>
<reference evidence="1" key="1">
    <citation type="submission" date="2021-04" db="EMBL/GenBank/DDBJ databases">
        <title>Draft Genome Sequence of Pandoravirus japonicus, Isolated from the Sabaishi River of Niigata, Japan.</title>
        <authorList>
            <person name="Hosokawa N."/>
            <person name="Takahashi H."/>
            <person name="Aoki K."/>
            <person name="Takemura M."/>
        </authorList>
    </citation>
    <scope>NUCLEOTIDE SEQUENCE</scope>
</reference>
<name>A0A811BMI9_9VIRU</name>
<evidence type="ECO:0000313" key="1">
    <source>
        <dbReference type="EMBL" id="BCU03174.1"/>
    </source>
</evidence>
<evidence type="ECO:0000313" key="2">
    <source>
        <dbReference type="Proteomes" id="UP001253637"/>
    </source>
</evidence>
<dbReference type="EMBL" id="LC625835">
    <property type="protein sequence ID" value="BCU03174.1"/>
    <property type="molecule type" value="Genomic_DNA"/>
</dbReference>